<name>A0A2W4W061_9CYAN</name>
<dbReference type="Proteomes" id="UP000249467">
    <property type="component" value="Unassembled WGS sequence"/>
</dbReference>
<accession>A0A2W4W061</accession>
<sequence length="106" mass="12217">MWDSLERRIEVAHANQNAELLAMLELERSAIAPYQAATPMDAPVTHDASLWQGLWNFLVPKAEIKVKQVCDRAGNQWWYAYNPITGQSVYADNDNEMRLWIEQQAL</sequence>
<dbReference type="AlphaFoldDB" id="A0A2W4W061"/>
<organism evidence="1 2">
    <name type="scientific">Pseudanabaena frigida</name>
    <dbReference type="NCBI Taxonomy" id="945775"/>
    <lineage>
        <taxon>Bacteria</taxon>
        <taxon>Bacillati</taxon>
        <taxon>Cyanobacteriota</taxon>
        <taxon>Cyanophyceae</taxon>
        <taxon>Pseudanabaenales</taxon>
        <taxon>Pseudanabaenaceae</taxon>
        <taxon>Pseudanabaena</taxon>
    </lineage>
</organism>
<gene>
    <name evidence="1" type="ORF">DCF19_24000</name>
</gene>
<comment type="caution">
    <text evidence="1">The sequence shown here is derived from an EMBL/GenBank/DDBJ whole genome shotgun (WGS) entry which is preliminary data.</text>
</comment>
<evidence type="ECO:0000313" key="1">
    <source>
        <dbReference type="EMBL" id="PZO35419.1"/>
    </source>
</evidence>
<reference evidence="1 2" key="1">
    <citation type="submission" date="2018-04" db="EMBL/GenBank/DDBJ databases">
        <authorList>
            <person name="Go L.Y."/>
            <person name="Mitchell J.A."/>
        </authorList>
    </citation>
    <scope>NUCLEOTIDE SEQUENCE [LARGE SCALE GENOMIC DNA]</scope>
    <source>
        <strain evidence="1">ULC066bin1</strain>
    </source>
</reference>
<reference evidence="1 2" key="2">
    <citation type="submission" date="2018-06" db="EMBL/GenBank/DDBJ databases">
        <title>Metagenomic assembly of (sub)arctic Cyanobacteria and their associated microbiome from non-axenic cultures.</title>
        <authorList>
            <person name="Baurain D."/>
        </authorList>
    </citation>
    <scope>NUCLEOTIDE SEQUENCE [LARGE SCALE GENOMIC DNA]</scope>
    <source>
        <strain evidence="1">ULC066bin1</strain>
    </source>
</reference>
<proteinExistence type="predicted"/>
<protein>
    <submittedName>
        <fullName evidence="1">Uncharacterized protein</fullName>
    </submittedName>
</protein>
<dbReference type="EMBL" id="QBML01000060">
    <property type="protein sequence ID" value="PZO35419.1"/>
    <property type="molecule type" value="Genomic_DNA"/>
</dbReference>
<evidence type="ECO:0000313" key="2">
    <source>
        <dbReference type="Proteomes" id="UP000249467"/>
    </source>
</evidence>